<evidence type="ECO:0000313" key="3">
    <source>
        <dbReference type="Proteomes" id="UP000500930"/>
    </source>
</evidence>
<dbReference type="RefSeq" id="WP_169193098.1">
    <property type="nucleotide sequence ID" value="NZ_CP046391.1"/>
</dbReference>
<dbReference type="KEGG" id="aplt:ANPL_01780"/>
<accession>A0A858PY09</accession>
<dbReference type="AlphaFoldDB" id="A0A858PY09"/>
<keyword evidence="1" id="KW-0472">Membrane</keyword>
<reference evidence="2 3" key="1">
    <citation type="journal article" date="2020" name="Pathogens">
        <title>First Whole Genome Sequence of Anaplasma platys, an Obligate Intracellular Rickettsial Pathogen of Dogs.</title>
        <authorList>
            <person name="Llanes A."/>
            <person name="Rajeev S."/>
        </authorList>
    </citation>
    <scope>NUCLEOTIDE SEQUENCE [LARGE SCALE GENOMIC DNA]</scope>
    <source>
        <strain evidence="2 3">S3</strain>
    </source>
</reference>
<protein>
    <submittedName>
        <fullName evidence="2">Type IV secretion system protein, VirB8 family</fullName>
    </submittedName>
</protein>
<keyword evidence="3" id="KW-1185">Reference proteome</keyword>
<evidence type="ECO:0000313" key="2">
    <source>
        <dbReference type="EMBL" id="QJC27459.1"/>
    </source>
</evidence>
<dbReference type="Proteomes" id="UP000500930">
    <property type="component" value="Chromosome"/>
</dbReference>
<sequence>MGVSFTGEKEKYFEGALRWYCTRYLAVTTERAWLSFILVVLTSLALFLAIDIYSMFPTRTDFSFIKYTDRYSDEFLIIKRLSADVDEKEESVLSEYLAREYVKRYESYTRGDEDLQLAFVKNNSSRKIFVGFKNGMEEGVAVQALATKYGTEDVTLEAVVDKVELLPESTSSMRGAVVEFRVKHLVQGILVDTQTRKVQLSFSISNIRMAASGVVPFEFTIHAYQYID</sequence>
<dbReference type="EMBL" id="CP046391">
    <property type="protein sequence ID" value="QJC27459.1"/>
    <property type="molecule type" value="Genomic_DNA"/>
</dbReference>
<dbReference type="Gene3D" id="3.10.450.230">
    <property type="entry name" value="VirB8 protein"/>
    <property type="match status" value="1"/>
</dbReference>
<organism evidence="2 3">
    <name type="scientific">Anaplasma platys</name>
    <dbReference type="NCBI Taxonomy" id="949"/>
    <lineage>
        <taxon>Bacteria</taxon>
        <taxon>Pseudomonadati</taxon>
        <taxon>Pseudomonadota</taxon>
        <taxon>Alphaproteobacteria</taxon>
        <taxon>Rickettsiales</taxon>
        <taxon>Anaplasmataceae</taxon>
        <taxon>Anaplasma</taxon>
    </lineage>
</organism>
<gene>
    <name evidence="2" type="primary">virB8_2</name>
    <name evidence="2" type="ORF">ANPL_01780</name>
</gene>
<feature type="transmembrane region" description="Helical" evidence="1">
    <location>
        <begin position="32"/>
        <end position="56"/>
    </location>
</feature>
<dbReference type="InterPro" id="IPR032710">
    <property type="entry name" value="NTF2-like_dom_sf"/>
</dbReference>
<name>A0A858PY09_9RICK</name>
<proteinExistence type="predicted"/>
<dbReference type="SUPFAM" id="SSF54427">
    <property type="entry name" value="NTF2-like"/>
    <property type="match status" value="1"/>
</dbReference>
<keyword evidence="1" id="KW-1133">Transmembrane helix</keyword>
<evidence type="ECO:0000256" key="1">
    <source>
        <dbReference type="SAM" id="Phobius"/>
    </source>
</evidence>
<keyword evidence="1" id="KW-0812">Transmembrane</keyword>